<feature type="domain" description="Beta-lactamase-related" evidence="1">
    <location>
        <begin position="25"/>
        <end position="339"/>
    </location>
</feature>
<dbReference type="InterPro" id="IPR012338">
    <property type="entry name" value="Beta-lactam/transpept-like"/>
</dbReference>
<keyword evidence="3" id="KW-0378">Hydrolase</keyword>
<dbReference type="EC" id="3.-.-.-" evidence="3"/>
<evidence type="ECO:0000259" key="2">
    <source>
        <dbReference type="Pfam" id="PF24491"/>
    </source>
</evidence>
<dbReference type="GO" id="GO:0016787">
    <property type="term" value="F:hydrolase activity"/>
    <property type="evidence" value="ECO:0007669"/>
    <property type="project" value="UniProtKB-KW"/>
</dbReference>
<dbReference type="Proteomes" id="UP001595839">
    <property type="component" value="Unassembled WGS sequence"/>
</dbReference>
<dbReference type="InterPro" id="IPR050491">
    <property type="entry name" value="AmpC-like"/>
</dbReference>
<evidence type="ECO:0000259" key="1">
    <source>
        <dbReference type="Pfam" id="PF00144"/>
    </source>
</evidence>
<comment type="caution">
    <text evidence="3">The sequence shown here is derived from an EMBL/GenBank/DDBJ whole genome shotgun (WGS) entry which is preliminary data.</text>
</comment>
<name>A0ABV9ARN7_9ACTN</name>
<sequence length="461" mass="49084">MTSPQEDLLPGTRRTLLHRIAVAQSEGRAPSLVAAVVRDGRVVWHGARTSVDGHAPDENVQYRIGSITKTFTAVLVLRLRDEGALDLGDPLEKHLPGTGAGEITIAQLLAHTGGLAAETPGPWWERTPGSLRPELADVLGDQAVPHPAGRRHHYSNPGYALLGALVEELRGVSWEEALRREVLEPLGLDRTSVRPQAPAAGGWAVHPWADVMQPEPTEEYGRLAPAGQLWSTTGDLARFAAFLMRGDDRVLSAETLREMGTPTSPAEAADLADGATYGLGMQILHQGGRLLVGHSGSVPGFVAALLVGLEDDVAAVVLANCTSGPPTFRVAADLVRIVAEAEPRIPEPWRPLREADPSVVELAGPWYWGTSASVLRVTTDGFVSLGSLAGGGRYSRFRANGDGTWTGLEGYFAGELLKAVRRPDGTVDHLDLGSFVFTRQPYEEGAAVPGGIDPEGWRGIG</sequence>
<dbReference type="Gene3D" id="3.40.710.10">
    <property type="entry name" value="DD-peptidase/beta-lactamase superfamily"/>
    <property type="match status" value="1"/>
</dbReference>
<evidence type="ECO:0000313" key="4">
    <source>
        <dbReference type="Proteomes" id="UP001595839"/>
    </source>
</evidence>
<dbReference type="Pfam" id="PF00144">
    <property type="entry name" value="Beta-lactamase"/>
    <property type="match status" value="1"/>
</dbReference>
<protein>
    <submittedName>
        <fullName evidence="3">Serine hydrolase domain-containing protein</fullName>
        <ecNumber evidence="3">3.-.-.-</ecNumber>
    </submittedName>
</protein>
<dbReference type="InterPro" id="IPR056008">
    <property type="entry name" value="DUF7586"/>
</dbReference>
<dbReference type="Pfam" id="PF24491">
    <property type="entry name" value="DUF7586"/>
    <property type="match status" value="1"/>
</dbReference>
<dbReference type="RefSeq" id="WP_381171152.1">
    <property type="nucleotide sequence ID" value="NZ_JBHSFK010000010.1"/>
</dbReference>
<dbReference type="PANTHER" id="PTHR46825:SF7">
    <property type="entry name" value="D-ALANYL-D-ALANINE CARBOXYPEPTIDASE"/>
    <property type="match status" value="1"/>
</dbReference>
<dbReference type="PANTHER" id="PTHR46825">
    <property type="entry name" value="D-ALANYL-D-ALANINE-CARBOXYPEPTIDASE/ENDOPEPTIDASE AMPH"/>
    <property type="match status" value="1"/>
</dbReference>
<evidence type="ECO:0000313" key="3">
    <source>
        <dbReference type="EMBL" id="MFC4501228.1"/>
    </source>
</evidence>
<dbReference type="EMBL" id="JBHSFK010000010">
    <property type="protein sequence ID" value="MFC4501228.1"/>
    <property type="molecule type" value="Genomic_DNA"/>
</dbReference>
<feature type="domain" description="DUF7586" evidence="2">
    <location>
        <begin position="356"/>
        <end position="439"/>
    </location>
</feature>
<keyword evidence="4" id="KW-1185">Reference proteome</keyword>
<accession>A0ABV9ARN7</accession>
<dbReference type="InterPro" id="IPR001466">
    <property type="entry name" value="Beta-lactam-related"/>
</dbReference>
<gene>
    <name evidence="3" type="ORF">ACFPIH_17085</name>
</gene>
<proteinExistence type="predicted"/>
<reference evidence="4" key="1">
    <citation type="journal article" date="2019" name="Int. J. Syst. Evol. Microbiol.">
        <title>The Global Catalogue of Microorganisms (GCM) 10K type strain sequencing project: providing services to taxonomists for standard genome sequencing and annotation.</title>
        <authorList>
            <consortium name="The Broad Institute Genomics Platform"/>
            <consortium name="The Broad Institute Genome Sequencing Center for Infectious Disease"/>
            <person name="Wu L."/>
            <person name="Ma J."/>
        </authorList>
    </citation>
    <scope>NUCLEOTIDE SEQUENCE [LARGE SCALE GENOMIC DNA]</scope>
    <source>
        <strain evidence="4">CGMCC 4.7177</strain>
    </source>
</reference>
<dbReference type="SUPFAM" id="SSF56601">
    <property type="entry name" value="beta-lactamase/transpeptidase-like"/>
    <property type="match status" value="1"/>
</dbReference>
<organism evidence="3 4">
    <name type="scientific">Streptomyces vulcanius</name>
    <dbReference type="NCBI Taxonomy" id="1441876"/>
    <lineage>
        <taxon>Bacteria</taxon>
        <taxon>Bacillati</taxon>
        <taxon>Actinomycetota</taxon>
        <taxon>Actinomycetes</taxon>
        <taxon>Kitasatosporales</taxon>
        <taxon>Streptomycetaceae</taxon>
        <taxon>Streptomyces</taxon>
    </lineage>
</organism>